<proteinExistence type="predicted"/>
<gene>
    <name evidence="1" type="ORF">J2W55_002789</name>
</gene>
<reference evidence="1 2" key="1">
    <citation type="submission" date="2023-07" db="EMBL/GenBank/DDBJ databases">
        <title>Sorghum-associated microbial communities from plants grown in Nebraska, USA.</title>
        <authorList>
            <person name="Schachtman D."/>
        </authorList>
    </citation>
    <scope>NUCLEOTIDE SEQUENCE [LARGE SCALE GENOMIC DNA]</scope>
    <source>
        <strain evidence="1 2">3262</strain>
    </source>
</reference>
<evidence type="ECO:0000313" key="2">
    <source>
        <dbReference type="Proteomes" id="UP001247620"/>
    </source>
</evidence>
<keyword evidence="2" id="KW-1185">Reference proteome</keyword>
<evidence type="ECO:0000313" key="1">
    <source>
        <dbReference type="EMBL" id="MDR6942936.1"/>
    </source>
</evidence>
<accession>A0ABU1TC27</accession>
<dbReference type="Proteomes" id="UP001247620">
    <property type="component" value="Unassembled WGS sequence"/>
</dbReference>
<dbReference type="EMBL" id="JAVDUU010000003">
    <property type="protein sequence ID" value="MDR6942936.1"/>
    <property type="molecule type" value="Genomic_DNA"/>
</dbReference>
<organism evidence="1 2">
    <name type="scientific">Mucilaginibacter pocheonensis</name>
    <dbReference type="NCBI Taxonomy" id="398050"/>
    <lineage>
        <taxon>Bacteria</taxon>
        <taxon>Pseudomonadati</taxon>
        <taxon>Bacteroidota</taxon>
        <taxon>Sphingobacteriia</taxon>
        <taxon>Sphingobacteriales</taxon>
        <taxon>Sphingobacteriaceae</taxon>
        <taxon>Mucilaginibacter</taxon>
    </lineage>
</organism>
<name>A0ABU1TC27_9SPHI</name>
<comment type="caution">
    <text evidence="1">The sequence shown here is derived from an EMBL/GenBank/DDBJ whole genome shotgun (WGS) entry which is preliminary data.</text>
</comment>
<sequence>MDIDKFLLKDQLEQIKRSFIHRGWITVYKGGTTDPGDSTLIYACLIHRSHSKKSLESRSWDMQPGSEGKPAVISQMRDGEWRSEYHAFSDEGIEPLLFDKFFSHNKQRYFDISEDFVNYYKLYEELKSKQERQYFFIDEMGEMEEVIKIEAKEWIFRHA</sequence>
<dbReference type="RefSeq" id="WP_310096519.1">
    <property type="nucleotide sequence ID" value="NZ_JAVDUU010000003.1"/>
</dbReference>
<protein>
    <submittedName>
        <fullName evidence="1">Uncharacterized protein</fullName>
    </submittedName>
</protein>